<keyword evidence="2" id="KW-1185">Reference proteome</keyword>
<evidence type="ECO:0000313" key="1">
    <source>
        <dbReference type="EMBL" id="MDR7085618.1"/>
    </source>
</evidence>
<name>A0ABU1UKC1_9ACTN</name>
<organism evidence="1 2">
    <name type="scientific">Aeromicrobium panaciterrae</name>
    <dbReference type="NCBI Taxonomy" id="363861"/>
    <lineage>
        <taxon>Bacteria</taxon>
        <taxon>Bacillati</taxon>
        <taxon>Actinomycetota</taxon>
        <taxon>Actinomycetes</taxon>
        <taxon>Propionibacteriales</taxon>
        <taxon>Nocardioidaceae</taxon>
        <taxon>Aeromicrobium</taxon>
    </lineage>
</organism>
<proteinExistence type="predicted"/>
<dbReference type="InterPro" id="IPR007497">
    <property type="entry name" value="SIMPL/DUF541"/>
</dbReference>
<reference evidence="1 2" key="1">
    <citation type="submission" date="2023-07" db="EMBL/GenBank/DDBJ databases">
        <title>Sorghum-associated microbial communities from plants grown in Nebraska, USA.</title>
        <authorList>
            <person name="Schachtman D."/>
        </authorList>
    </citation>
    <scope>NUCLEOTIDE SEQUENCE [LARGE SCALE GENOMIC DNA]</scope>
    <source>
        <strain evidence="1 2">BE248</strain>
    </source>
</reference>
<protein>
    <submittedName>
        <fullName evidence="1">Uncharacterized protein YggE</fullName>
    </submittedName>
</protein>
<accession>A0ABU1UKC1</accession>
<sequence>MTLEITVRGSAETSYPAERATVSLAAAIEGSDKAKVFADAVALQEPLTKQLKELVDLGAVASWSSAQVRVFSHRPWDPEGKRLDLVHVARVEAVAEFVDFERLSGFLDFWSGKEGIEVSGIAWDVTVKNRRSYESEARKAAVEDAIAKAQVYANSVRRGKVVALQLSDPGMLSTSPDMPGAMPKVMMAQADMGGGPSLALAPEQILIRIEVDARFAAE</sequence>
<gene>
    <name evidence="1" type="ORF">J2X11_000457</name>
</gene>
<evidence type="ECO:0000313" key="2">
    <source>
        <dbReference type="Proteomes" id="UP001257739"/>
    </source>
</evidence>
<dbReference type="EMBL" id="JAVDWH010000001">
    <property type="protein sequence ID" value="MDR7085618.1"/>
    <property type="molecule type" value="Genomic_DNA"/>
</dbReference>
<comment type="caution">
    <text evidence="1">The sequence shown here is derived from an EMBL/GenBank/DDBJ whole genome shotgun (WGS) entry which is preliminary data.</text>
</comment>
<dbReference type="Gene3D" id="3.30.110.170">
    <property type="entry name" value="Protein of unknown function (DUF541), domain 1"/>
    <property type="match status" value="1"/>
</dbReference>
<dbReference type="Gene3D" id="3.30.70.2970">
    <property type="entry name" value="Protein of unknown function (DUF541), domain 2"/>
    <property type="match status" value="1"/>
</dbReference>
<dbReference type="Pfam" id="PF04402">
    <property type="entry name" value="SIMPL"/>
    <property type="match status" value="1"/>
</dbReference>
<dbReference type="RefSeq" id="WP_309966266.1">
    <property type="nucleotide sequence ID" value="NZ_JAVDWH010000001.1"/>
</dbReference>
<dbReference type="Proteomes" id="UP001257739">
    <property type="component" value="Unassembled WGS sequence"/>
</dbReference>